<reference evidence="1 2" key="1">
    <citation type="submission" date="2013-04" db="EMBL/GenBank/DDBJ databases">
        <title>The Genome Sequence of Treponema medium ATCC 700293.</title>
        <authorList>
            <consortium name="The Broad Institute Genomics Platform"/>
            <person name="Earl A."/>
            <person name="Ward D."/>
            <person name="Feldgarden M."/>
            <person name="Gevers D."/>
            <person name="Leonetti C."/>
            <person name="Blanton J.M."/>
            <person name="Dewhirst F.E."/>
            <person name="Izard J."/>
            <person name="Walker B."/>
            <person name="Young S."/>
            <person name="Zeng Q."/>
            <person name="Gargeya S."/>
            <person name="Fitzgerald M."/>
            <person name="Haas B."/>
            <person name="Abouelleil A."/>
            <person name="Allen A.W."/>
            <person name="Alvarado L."/>
            <person name="Arachchi H.M."/>
            <person name="Berlin A.M."/>
            <person name="Chapman S.B."/>
            <person name="Gainer-Dewar J."/>
            <person name="Goldberg J."/>
            <person name="Griggs A."/>
            <person name="Gujja S."/>
            <person name="Hansen M."/>
            <person name="Howarth C."/>
            <person name="Imamovic A."/>
            <person name="Ireland A."/>
            <person name="Larimer J."/>
            <person name="McCowan C."/>
            <person name="Murphy C."/>
            <person name="Pearson M."/>
            <person name="Poon T.W."/>
            <person name="Priest M."/>
            <person name="Roberts A."/>
            <person name="Saif S."/>
            <person name="Shea T."/>
            <person name="Sisk P."/>
            <person name="Sykes S."/>
            <person name="Wortman J."/>
            <person name="Nusbaum C."/>
            <person name="Birren B."/>
        </authorList>
    </citation>
    <scope>NUCLEOTIDE SEQUENCE [LARGE SCALE GENOMIC DNA]</scope>
    <source>
        <strain evidence="1 2">ATCC 700293</strain>
    </source>
</reference>
<evidence type="ECO:0008006" key="3">
    <source>
        <dbReference type="Google" id="ProtNLM"/>
    </source>
</evidence>
<dbReference type="Proteomes" id="UP000014634">
    <property type="component" value="Unassembled WGS sequence"/>
</dbReference>
<name>A0AA87NP07_TREMD</name>
<dbReference type="Gene3D" id="1.25.10.10">
    <property type="entry name" value="Leucine-rich Repeat Variant"/>
    <property type="match status" value="1"/>
</dbReference>
<dbReference type="AlphaFoldDB" id="A0AA87NP07"/>
<accession>A0AA87NP07</accession>
<evidence type="ECO:0000313" key="1">
    <source>
        <dbReference type="EMBL" id="EPF29864.1"/>
    </source>
</evidence>
<dbReference type="SUPFAM" id="SSF48371">
    <property type="entry name" value="ARM repeat"/>
    <property type="match status" value="1"/>
</dbReference>
<sequence length="211" mass="23634">MNKIIERLQAISYTAQTNPATLTGDDLAFVTRSVKSNNEKVIAQAYTTIGYIGNNRPEKVIHLIDGTFAALKDSNWEIREQAVLAIGRTGRADINTVKSRLDKIIQLHCDPVPKVRAAMLDACQSIANAKAAVFKPYIGLFERMLDDPDRQGVREHAPDIFRIIGKYEPEIVERSLVLLKEKLRDPSPTTQAHAVEAIRTIETFLRRTPTV</sequence>
<dbReference type="EMBL" id="ATFE01000003">
    <property type="protein sequence ID" value="EPF29864.1"/>
    <property type="molecule type" value="Genomic_DNA"/>
</dbReference>
<comment type="caution">
    <text evidence="1">The sequence shown here is derived from an EMBL/GenBank/DDBJ whole genome shotgun (WGS) entry which is preliminary data.</text>
</comment>
<protein>
    <recommendedName>
        <fullName evidence="3">HEAT repeat domain-containing protein</fullName>
    </recommendedName>
</protein>
<gene>
    <name evidence="1" type="ORF">HMPREF9195_00578</name>
</gene>
<organism evidence="1 2">
    <name type="scientific">Treponema medium ATCC 700293</name>
    <dbReference type="NCBI Taxonomy" id="1125700"/>
    <lineage>
        <taxon>Bacteria</taxon>
        <taxon>Pseudomonadati</taxon>
        <taxon>Spirochaetota</taxon>
        <taxon>Spirochaetia</taxon>
        <taxon>Spirochaetales</taxon>
        <taxon>Treponemataceae</taxon>
        <taxon>Treponema</taxon>
    </lineage>
</organism>
<evidence type="ECO:0000313" key="2">
    <source>
        <dbReference type="Proteomes" id="UP000014634"/>
    </source>
</evidence>
<dbReference type="RefSeq" id="WP_016522559.1">
    <property type="nucleotide sequence ID" value="NZ_KE332517.1"/>
</dbReference>
<proteinExistence type="predicted"/>
<dbReference type="InterPro" id="IPR016024">
    <property type="entry name" value="ARM-type_fold"/>
</dbReference>
<dbReference type="InterPro" id="IPR011989">
    <property type="entry name" value="ARM-like"/>
</dbReference>